<protein>
    <submittedName>
        <fullName evidence="1">Uncharacterized protein</fullName>
    </submittedName>
</protein>
<accession>A0A7X6JC84</accession>
<proteinExistence type="predicted"/>
<reference evidence="1 2" key="1">
    <citation type="submission" date="2020-04" db="EMBL/GenBank/DDBJ databases">
        <title>Whole genome sequencing of clinical and environmental type strains of Ochrobactrum.</title>
        <authorList>
            <person name="Dharne M."/>
        </authorList>
    </citation>
    <scope>NUCLEOTIDE SEQUENCE [LARGE SCALE GENOMIC DNA]</scope>
    <source>
        <strain evidence="1 2">DSM 13340</strain>
    </source>
</reference>
<evidence type="ECO:0000313" key="1">
    <source>
        <dbReference type="EMBL" id="NKW09195.1"/>
    </source>
</evidence>
<sequence length="53" mass="5888">MMVLPDKTATVCEFEPVTETCRVKQDGSDHGFDTKSKGTSYGTMIDLDDEILM</sequence>
<comment type="caution">
    <text evidence="1">The sequence shown here is derived from an EMBL/GenBank/DDBJ whole genome shotgun (WGS) entry which is preliminary data.</text>
</comment>
<dbReference type="EMBL" id="JAAXZB010000001">
    <property type="protein sequence ID" value="NKW09195.1"/>
    <property type="molecule type" value="Genomic_DNA"/>
</dbReference>
<evidence type="ECO:0000313" key="2">
    <source>
        <dbReference type="Proteomes" id="UP000558475"/>
    </source>
</evidence>
<dbReference type="AlphaFoldDB" id="A0A7X6JC84"/>
<gene>
    <name evidence="1" type="ORF">HGG76_03025</name>
</gene>
<organism evidence="1 2">
    <name type="scientific">Brucella tritici</name>
    <dbReference type="NCBI Taxonomy" id="94626"/>
    <lineage>
        <taxon>Bacteria</taxon>
        <taxon>Pseudomonadati</taxon>
        <taxon>Pseudomonadota</taxon>
        <taxon>Alphaproteobacteria</taxon>
        <taxon>Hyphomicrobiales</taxon>
        <taxon>Brucellaceae</taxon>
        <taxon>Brucella/Ochrobactrum group</taxon>
        <taxon>Brucella</taxon>
    </lineage>
</organism>
<dbReference type="Proteomes" id="UP000558475">
    <property type="component" value="Unassembled WGS sequence"/>
</dbReference>
<name>A0A7X6JC84_9HYPH</name>